<dbReference type="SUPFAM" id="SSF55920">
    <property type="entry name" value="Creatinase/aminopeptidase"/>
    <property type="match status" value="1"/>
</dbReference>
<dbReference type="GO" id="GO:0005829">
    <property type="term" value="C:cytosol"/>
    <property type="evidence" value="ECO:0007669"/>
    <property type="project" value="TreeGrafter"/>
</dbReference>
<evidence type="ECO:0000259" key="6">
    <source>
        <dbReference type="Pfam" id="PF00557"/>
    </source>
</evidence>
<evidence type="ECO:0000256" key="4">
    <source>
        <dbReference type="ARBA" id="ARBA00022723"/>
    </source>
</evidence>
<dbReference type="Proteomes" id="UP001159179">
    <property type="component" value="Unassembled WGS sequence"/>
</dbReference>
<keyword evidence="2" id="KW-0031">Aminopeptidase</keyword>
<dbReference type="GO" id="GO:0046872">
    <property type="term" value="F:metal ion binding"/>
    <property type="evidence" value="ECO:0007669"/>
    <property type="project" value="UniProtKB-KW"/>
</dbReference>
<comment type="caution">
    <text evidence="7">The sequence shown here is derived from an EMBL/GenBank/DDBJ whole genome shotgun (WGS) entry which is preliminary data.</text>
</comment>
<sequence length="67" mass="7418">MLYLGLNELKPGVRLSNISHAIQTFVENHGFSIVREYAGHGIGQELHEDPLLPHYGPPTIGTRVKVV</sequence>
<comment type="function">
    <text evidence="1">Removes the N-terminal methionine from nascent proteins. The N-terminal methionine is often cleaved when the second residue in the primary sequence is small and uncharged (Met-Ala-, Cys, Gly, Pro, Ser, Thr, or Val). Requires deformylation of the N(alpha)-formylated initiator methionine before it can be hydrolyzed.</text>
</comment>
<proteinExistence type="predicted"/>
<name>A0AAW6T3G8_9BACI</name>
<evidence type="ECO:0000313" key="8">
    <source>
        <dbReference type="Proteomes" id="UP001159179"/>
    </source>
</evidence>
<gene>
    <name evidence="7" type="ORF">P5X88_23085</name>
</gene>
<evidence type="ECO:0000256" key="5">
    <source>
        <dbReference type="ARBA" id="ARBA00022801"/>
    </source>
</evidence>
<dbReference type="PANTHER" id="PTHR43330:SF27">
    <property type="entry name" value="METHIONINE AMINOPEPTIDASE"/>
    <property type="match status" value="1"/>
</dbReference>
<dbReference type="PANTHER" id="PTHR43330">
    <property type="entry name" value="METHIONINE AMINOPEPTIDASE"/>
    <property type="match status" value="1"/>
</dbReference>
<dbReference type="PROSITE" id="PS00680">
    <property type="entry name" value="MAP_1"/>
    <property type="match status" value="1"/>
</dbReference>
<dbReference type="InterPro" id="IPR036005">
    <property type="entry name" value="Creatinase/aminopeptidase-like"/>
</dbReference>
<accession>A0AAW6T3G8</accession>
<keyword evidence="5" id="KW-0378">Hydrolase</keyword>
<evidence type="ECO:0000313" key="7">
    <source>
        <dbReference type="EMBL" id="MDH5163829.1"/>
    </source>
</evidence>
<keyword evidence="4" id="KW-0479">Metal-binding</keyword>
<feature type="domain" description="Peptidase M24" evidence="6">
    <location>
        <begin position="4"/>
        <end position="54"/>
    </location>
</feature>
<evidence type="ECO:0000256" key="3">
    <source>
        <dbReference type="ARBA" id="ARBA00022670"/>
    </source>
</evidence>
<organism evidence="7 8">
    <name type="scientific">Heyndrickxia oleronia</name>
    <dbReference type="NCBI Taxonomy" id="38875"/>
    <lineage>
        <taxon>Bacteria</taxon>
        <taxon>Bacillati</taxon>
        <taxon>Bacillota</taxon>
        <taxon>Bacilli</taxon>
        <taxon>Bacillales</taxon>
        <taxon>Bacillaceae</taxon>
        <taxon>Heyndrickxia</taxon>
    </lineage>
</organism>
<dbReference type="GO" id="GO:0070006">
    <property type="term" value="F:metalloaminopeptidase activity"/>
    <property type="evidence" value="ECO:0007669"/>
    <property type="project" value="InterPro"/>
</dbReference>
<dbReference type="GO" id="GO:0006508">
    <property type="term" value="P:proteolysis"/>
    <property type="evidence" value="ECO:0007669"/>
    <property type="project" value="UniProtKB-KW"/>
</dbReference>
<evidence type="ECO:0000256" key="2">
    <source>
        <dbReference type="ARBA" id="ARBA00022438"/>
    </source>
</evidence>
<dbReference type="InterPro" id="IPR002467">
    <property type="entry name" value="Pept_M24A_MAP1"/>
</dbReference>
<dbReference type="Pfam" id="PF00557">
    <property type="entry name" value="Peptidase_M24"/>
    <property type="match status" value="1"/>
</dbReference>
<dbReference type="AlphaFoldDB" id="A0AAW6T3G8"/>
<evidence type="ECO:0000256" key="1">
    <source>
        <dbReference type="ARBA" id="ARBA00002521"/>
    </source>
</evidence>
<protein>
    <submittedName>
        <fullName evidence="7">M24 family metallopeptidase</fullName>
    </submittedName>
</protein>
<dbReference type="EMBL" id="JAROYP010000019">
    <property type="protein sequence ID" value="MDH5163829.1"/>
    <property type="molecule type" value="Genomic_DNA"/>
</dbReference>
<keyword evidence="3" id="KW-0645">Protease</keyword>
<dbReference type="InterPro" id="IPR000994">
    <property type="entry name" value="Pept_M24"/>
</dbReference>
<dbReference type="RefSeq" id="WP_078109867.1">
    <property type="nucleotide sequence ID" value="NZ_BOQX01000015.1"/>
</dbReference>
<reference evidence="7" key="1">
    <citation type="submission" date="2023-03" db="EMBL/GenBank/DDBJ databases">
        <title>Bacterial isolates from washroom surfaces on a university campus.</title>
        <authorList>
            <person name="Holman D.B."/>
            <person name="Gzyl K.E."/>
            <person name="Taheri A.E."/>
        </authorList>
    </citation>
    <scope>NUCLEOTIDE SEQUENCE</scope>
    <source>
        <strain evidence="7">RD03</strain>
    </source>
</reference>
<dbReference type="Gene3D" id="3.90.230.10">
    <property type="entry name" value="Creatinase/methionine aminopeptidase superfamily"/>
    <property type="match status" value="1"/>
</dbReference>